<feature type="transmembrane region" description="Helical" evidence="1">
    <location>
        <begin position="106"/>
        <end position="126"/>
    </location>
</feature>
<feature type="transmembrane region" description="Helical" evidence="1">
    <location>
        <begin position="40"/>
        <end position="65"/>
    </location>
</feature>
<keyword evidence="1" id="KW-0472">Membrane</keyword>
<dbReference type="Proteomes" id="UP001275440">
    <property type="component" value="Unassembled WGS sequence"/>
</dbReference>
<evidence type="ECO:0000256" key="1">
    <source>
        <dbReference type="SAM" id="Phobius"/>
    </source>
</evidence>
<keyword evidence="1" id="KW-0812">Transmembrane</keyword>
<evidence type="ECO:0000313" key="2">
    <source>
        <dbReference type="EMBL" id="MDV2475696.1"/>
    </source>
</evidence>
<evidence type="ECO:0000313" key="3">
    <source>
        <dbReference type="Proteomes" id="UP001275440"/>
    </source>
</evidence>
<organism evidence="2 3">
    <name type="scientific">Rhodococcus zopfii</name>
    <dbReference type="NCBI Taxonomy" id="43772"/>
    <lineage>
        <taxon>Bacteria</taxon>
        <taxon>Bacillati</taxon>
        <taxon>Actinomycetota</taxon>
        <taxon>Actinomycetes</taxon>
        <taxon>Mycobacteriales</taxon>
        <taxon>Nocardiaceae</taxon>
        <taxon>Rhodococcus</taxon>
    </lineage>
</organism>
<comment type="caution">
    <text evidence="2">The sequence shown here is derived from an EMBL/GenBank/DDBJ whole genome shotgun (WGS) entry which is preliminary data.</text>
</comment>
<keyword evidence="1" id="KW-1133">Transmembrane helix</keyword>
<gene>
    <name evidence="2" type="ORF">F8M49_10490</name>
</gene>
<dbReference type="EMBL" id="WBMO01000001">
    <property type="protein sequence ID" value="MDV2475696.1"/>
    <property type="molecule type" value="Genomic_DNA"/>
</dbReference>
<feature type="transmembrane region" description="Helical" evidence="1">
    <location>
        <begin position="72"/>
        <end position="94"/>
    </location>
</feature>
<reference evidence="2 3" key="1">
    <citation type="submission" date="2019-10" db="EMBL/GenBank/DDBJ databases">
        <title>Draft Genome Assembly of Rhodococcus zopfii DSM44189.</title>
        <authorList>
            <person name="Sutton J.M."/>
            <person name="Akob D.M."/>
            <person name="Bushman T.J."/>
        </authorList>
    </citation>
    <scope>NUCLEOTIDE SEQUENCE [LARGE SCALE GENOMIC DNA]</scope>
    <source>
        <strain evidence="2 3">DSM 44189</strain>
    </source>
</reference>
<feature type="transmembrane region" description="Helical" evidence="1">
    <location>
        <begin position="7"/>
        <end position="28"/>
    </location>
</feature>
<protein>
    <submittedName>
        <fullName evidence="2">Uncharacterized protein</fullName>
    </submittedName>
</protein>
<keyword evidence="3" id="KW-1185">Reference proteome</keyword>
<accession>A0ABU3WNX3</accession>
<name>A0ABU3WNX3_9NOCA</name>
<proteinExistence type="predicted"/>
<sequence>MKLLRVASIVSVLCTVPILLFVVPPLLVSGVVEASGSVEYMVVLPTLIGLPSALTASIVGTACVLQRRTRTVASVLMTIGQWSTIVLGAAIVMWALNFGTTGWELLALPSALIGGQILVVVGLSFWRSTAPAVLQER</sequence>